<sequence>MESYFGLKDVGVYNLGSILGYLEVYEVFKVLSTCKQFYAYKDLNEIWLKVLDFPSETPVEESKCLVTSGIKVDTSGKYHGNIFLRIPDIYSTLVQEKNLSAITIARKIRKFIISSQRERIGVTPLESSSKEKNHSIMNTTNLVMDSYWSSQWLNRDDKPEWLLYKTHKPLTVISSIRITPVRSMGILGTAFAPSKVRFRVGFRKDHYHYTSRLFQAEKVEKDQYFSLMPDIVLGCYIKVEFYGKTKCVGSLDLDGIMSRKSKKSKPACIAIRKFSVQGSCLNTIGTAAEILPTLLNIYQSCVNLEQTLTPEEIKETEDILISMTQQNNIDLDFYEERGEEFFSWAFKRRAIFLKSDRIMNYFEPSGKISVDTNFYSREDVFDKKSGKLNLVKLILHVLYEHQYECGLMDKQSTEILLKMFFKCLEGYSTNMGRLLISNQTNTSIFPVHNLGHSFQNKIGLVDYILKFISSQNFKFYLDQYLFDMHFKYDQDQPGVSVPKIKKGPDEEESKEGSEFNPNYVKHVLLEQMNLPIEALKFNLQLGPQKEDDIGKSLPTSKLKKASNLSVKNLFFLLQSAVKKYFNFNSKQLLSSRT</sequence>
<evidence type="ECO:0000313" key="1">
    <source>
        <dbReference type="EMBL" id="CAI2384913.1"/>
    </source>
</evidence>
<evidence type="ECO:0008006" key="3">
    <source>
        <dbReference type="Google" id="ProtNLM"/>
    </source>
</evidence>
<dbReference type="InterPro" id="IPR055336">
    <property type="entry name" value="At4g00755-like"/>
</dbReference>
<proteinExistence type="predicted"/>
<dbReference type="PANTHER" id="PTHR39741">
    <property type="entry name" value="F-BOX DOMAIN CONTAINING PROTEIN, EXPRESSED"/>
    <property type="match status" value="1"/>
</dbReference>
<dbReference type="EMBL" id="CAMPGE010027264">
    <property type="protein sequence ID" value="CAI2384913.1"/>
    <property type="molecule type" value="Genomic_DNA"/>
</dbReference>
<dbReference type="Proteomes" id="UP001295684">
    <property type="component" value="Unassembled WGS sequence"/>
</dbReference>
<reference evidence="1" key="1">
    <citation type="submission" date="2023-07" db="EMBL/GenBank/DDBJ databases">
        <authorList>
            <consortium name="AG Swart"/>
            <person name="Singh M."/>
            <person name="Singh A."/>
            <person name="Seah K."/>
            <person name="Emmerich C."/>
        </authorList>
    </citation>
    <scope>NUCLEOTIDE SEQUENCE</scope>
    <source>
        <strain evidence="1">DP1</strain>
    </source>
</reference>
<name>A0AAD1Y435_EUPCR</name>
<dbReference type="PANTHER" id="PTHR39741:SF2">
    <property type="entry name" value="F-BOX DOMAIN-CONTAINING PROTEIN"/>
    <property type="match status" value="1"/>
</dbReference>
<accession>A0AAD1Y435</accession>
<gene>
    <name evidence="1" type="ORF">ECRASSUSDP1_LOCUS26453</name>
</gene>
<dbReference type="AlphaFoldDB" id="A0AAD1Y435"/>
<protein>
    <recommendedName>
        <fullName evidence="3">F-box domain-containing protein</fullName>
    </recommendedName>
</protein>
<evidence type="ECO:0000313" key="2">
    <source>
        <dbReference type="Proteomes" id="UP001295684"/>
    </source>
</evidence>
<organism evidence="1 2">
    <name type="scientific">Euplotes crassus</name>
    <dbReference type="NCBI Taxonomy" id="5936"/>
    <lineage>
        <taxon>Eukaryota</taxon>
        <taxon>Sar</taxon>
        <taxon>Alveolata</taxon>
        <taxon>Ciliophora</taxon>
        <taxon>Intramacronucleata</taxon>
        <taxon>Spirotrichea</taxon>
        <taxon>Hypotrichia</taxon>
        <taxon>Euplotida</taxon>
        <taxon>Euplotidae</taxon>
        <taxon>Moneuplotes</taxon>
    </lineage>
</organism>
<comment type="caution">
    <text evidence="1">The sequence shown here is derived from an EMBL/GenBank/DDBJ whole genome shotgun (WGS) entry which is preliminary data.</text>
</comment>
<keyword evidence="2" id="KW-1185">Reference proteome</keyword>